<evidence type="ECO:0000256" key="1">
    <source>
        <dbReference type="SAM" id="SignalP"/>
    </source>
</evidence>
<proteinExistence type="predicted"/>
<dbReference type="EMBL" id="JAQIZT010000003">
    <property type="protein sequence ID" value="KAJ7003707.1"/>
    <property type="molecule type" value="Genomic_DNA"/>
</dbReference>
<gene>
    <name evidence="2" type="ORF">NC653_008806</name>
</gene>
<protein>
    <submittedName>
        <fullName evidence="2">Uncharacterized protein</fullName>
    </submittedName>
</protein>
<accession>A0AAD6R7R1</accession>
<name>A0AAD6R7R1_9ROSI</name>
<dbReference type="AlphaFoldDB" id="A0AAD6R7R1"/>
<evidence type="ECO:0000313" key="2">
    <source>
        <dbReference type="EMBL" id="KAJ7003707.1"/>
    </source>
</evidence>
<organism evidence="2 3">
    <name type="scientific">Populus alba x Populus x berolinensis</name>
    <dbReference type="NCBI Taxonomy" id="444605"/>
    <lineage>
        <taxon>Eukaryota</taxon>
        <taxon>Viridiplantae</taxon>
        <taxon>Streptophyta</taxon>
        <taxon>Embryophyta</taxon>
        <taxon>Tracheophyta</taxon>
        <taxon>Spermatophyta</taxon>
        <taxon>Magnoliopsida</taxon>
        <taxon>eudicotyledons</taxon>
        <taxon>Gunneridae</taxon>
        <taxon>Pentapetalae</taxon>
        <taxon>rosids</taxon>
        <taxon>fabids</taxon>
        <taxon>Malpighiales</taxon>
        <taxon>Salicaceae</taxon>
        <taxon>Saliceae</taxon>
        <taxon>Populus</taxon>
    </lineage>
</organism>
<feature type="chain" id="PRO_5042081450" evidence="1">
    <location>
        <begin position="28"/>
        <end position="73"/>
    </location>
</feature>
<keyword evidence="3" id="KW-1185">Reference proteome</keyword>
<reference evidence="2" key="1">
    <citation type="journal article" date="2023" name="Mol. Ecol. Resour.">
        <title>Chromosome-level genome assembly of a triploid poplar Populus alba 'Berolinensis'.</title>
        <authorList>
            <person name="Chen S."/>
            <person name="Yu Y."/>
            <person name="Wang X."/>
            <person name="Wang S."/>
            <person name="Zhang T."/>
            <person name="Zhou Y."/>
            <person name="He R."/>
            <person name="Meng N."/>
            <person name="Wang Y."/>
            <person name="Liu W."/>
            <person name="Liu Z."/>
            <person name="Liu J."/>
            <person name="Guo Q."/>
            <person name="Huang H."/>
            <person name="Sederoff R.R."/>
            <person name="Wang G."/>
            <person name="Qu G."/>
            <person name="Chen S."/>
        </authorList>
    </citation>
    <scope>NUCLEOTIDE SEQUENCE</scope>
    <source>
        <strain evidence="2">SC-2020</strain>
    </source>
</reference>
<evidence type="ECO:0000313" key="3">
    <source>
        <dbReference type="Proteomes" id="UP001164929"/>
    </source>
</evidence>
<keyword evidence="1" id="KW-0732">Signal</keyword>
<comment type="caution">
    <text evidence="2">The sequence shown here is derived from an EMBL/GenBank/DDBJ whole genome shotgun (WGS) entry which is preliminary data.</text>
</comment>
<sequence>MMLFKAILASLVLLILLVFTSIHPVAGDAAGKNSVPNSYRSWRRINHGSARGPRKHLVDPTVEHPFEVSKLPA</sequence>
<dbReference type="Proteomes" id="UP001164929">
    <property type="component" value="Chromosome 3"/>
</dbReference>
<feature type="signal peptide" evidence="1">
    <location>
        <begin position="1"/>
        <end position="27"/>
    </location>
</feature>